<dbReference type="KEGG" id="mlr:MELLADRAFT_92197"/>
<dbReference type="AlphaFoldDB" id="F4R8R8"/>
<feature type="compositionally biased region" description="Polar residues" evidence="1">
    <location>
        <begin position="121"/>
        <end position="132"/>
    </location>
</feature>
<keyword evidence="3" id="KW-1185">Reference proteome</keyword>
<dbReference type="EMBL" id="GL883093">
    <property type="protein sequence ID" value="EGG11277.1"/>
    <property type="molecule type" value="Genomic_DNA"/>
</dbReference>
<protein>
    <submittedName>
        <fullName evidence="2">Uncharacterized protein</fullName>
    </submittedName>
</protein>
<dbReference type="VEuPathDB" id="FungiDB:MELLADRAFT_92197"/>
<feature type="region of interest" description="Disordered" evidence="1">
    <location>
        <begin position="104"/>
        <end position="216"/>
    </location>
</feature>
<evidence type="ECO:0000313" key="2">
    <source>
        <dbReference type="EMBL" id="EGG11277.1"/>
    </source>
</evidence>
<reference evidence="3" key="1">
    <citation type="journal article" date="2011" name="Proc. Natl. Acad. Sci. U.S.A.">
        <title>Obligate biotrophy features unraveled by the genomic analysis of rust fungi.</title>
        <authorList>
            <person name="Duplessis S."/>
            <person name="Cuomo C.A."/>
            <person name="Lin Y.-C."/>
            <person name="Aerts A."/>
            <person name="Tisserant E."/>
            <person name="Veneault-Fourrey C."/>
            <person name="Joly D.L."/>
            <person name="Hacquard S."/>
            <person name="Amselem J."/>
            <person name="Cantarel B.L."/>
            <person name="Chiu R."/>
            <person name="Coutinho P.M."/>
            <person name="Feau N."/>
            <person name="Field M."/>
            <person name="Frey P."/>
            <person name="Gelhaye E."/>
            <person name="Goldberg J."/>
            <person name="Grabherr M.G."/>
            <person name="Kodira C.D."/>
            <person name="Kohler A."/>
            <person name="Kuees U."/>
            <person name="Lindquist E.A."/>
            <person name="Lucas S.M."/>
            <person name="Mago R."/>
            <person name="Mauceli E."/>
            <person name="Morin E."/>
            <person name="Murat C."/>
            <person name="Pangilinan J.L."/>
            <person name="Park R."/>
            <person name="Pearson M."/>
            <person name="Quesneville H."/>
            <person name="Rouhier N."/>
            <person name="Sakthikumar S."/>
            <person name="Salamov A.A."/>
            <person name="Schmutz J."/>
            <person name="Selles B."/>
            <person name="Shapiro H."/>
            <person name="Tanguay P."/>
            <person name="Tuskan G.A."/>
            <person name="Henrissat B."/>
            <person name="Van de Peer Y."/>
            <person name="Rouze P."/>
            <person name="Ellis J.G."/>
            <person name="Dodds P.N."/>
            <person name="Schein J.E."/>
            <person name="Zhong S."/>
            <person name="Hamelin R.C."/>
            <person name="Grigoriev I.V."/>
            <person name="Szabo L.J."/>
            <person name="Martin F."/>
        </authorList>
    </citation>
    <scope>NUCLEOTIDE SEQUENCE [LARGE SCALE GENOMIC DNA]</scope>
    <source>
        <strain evidence="3">98AG31 / pathotype 3-4-7</strain>
    </source>
</reference>
<name>F4R8R8_MELLP</name>
<feature type="region of interest" description="Disordered" evidence="1">
    <location>
        <begin position="369"/>
        <end position="390"/>
    </location>
</feature>
<dbReference type="HOGENOM" id="CLU_609851_0_0_1"/>
<organism evidence="3">
    <name type="scientific">Melampsora larici-populina (strain 98AG31 / pathotype 3-4-7)</name>
    <name type="common">Poplar leaf rust fungus</name>
    <dbReference type="NCBI Taxonomy" id="747676"/>
    <lineage>
        <taxon>Eukaryota</taxon>
        <taxon>Fungi</taxon>
        <taxon>Dikarya</taxon>
        <taxon>Basidiomycota</taxon>
        <taxon>Pucciniomycotina</taxon>
        <taxon>Pucciniomycetes</taxon>
        <taxon>Pucciniales</taxon>
        <taxon>Melampsoraceae</taxon>
        <taxon>Melampsora</taxon>
    </lineage>
</organism>
<evidence type="ECO:0000256" key="1">
    <source>
        <dbReference type="SAM" id="MobiDB-lite"/>
    </source>
</evidence>
<dbReference type="InParanoid" id="F4R8R8"/>
<accession>F4R8R8</accession>
<gene>
    <name evidence="2" type="ORF">MELLADRAFT_92197</name>
</gene>
<evidence type="ECO:0000313" key="3">
    <source>
        <dbReference type="Proteomes" id="UP000001072"/>
    </source>
</evidence>
<sequence>MQTRVTPYSLNTHLPTPPIHNSSNLISHYLSKSHLSLPVPFFHDHSYPVPPSTLNQLSPITALTHRSQPNQNDNYPITFITITRITHHYLLRWVKNINHNPGFKNIHQKRPSTHPHPSLLTLPQRTMPTRSGLQRLPVTTPHSEPDSDTDSTYKAINPTTKRNRTATTARRGRAGRGQGGKVPSTSNRPTKRPRQAEATLTPEELELDTPSDSQTPTLINYRQLGLQWGRSVAEQNLASLDLPENNRPSTNGLFEAQALQSQYDLDKTMLCIVLKCSRKVLDEALVSPRLEGPLAREPNMYTNYQTYGVVATTTAMPPKGVAEGFTERNQIVGHTWSAYEEDEQAIFTPRLFEPLCVATHEAYALTQTPSQLDTTSTSQPPQPQPDVGQPGVAKITKEELEKYVPIFQRLVNLNKVSHDMHDGRLWRHSGKKRTQSLENLLMHEIGKVV</sequence>
<dbReference type="Proteomes" id="UP000001072">
    <property type="component" value="Unassembled WGS sequence"/>
</dbReference>
<dbReference type="RefSeq" id="XP_007405879.1">
    <property type="nucleotide sequence ID" value="XM_007405817.1"/>
</dbReference>
<dbReference type="GeneID" id="18936157"/>
<proteinExistence type="predicted"/>